<dbReference type="EMBL" id="JAPQFL010000005">
    <property type="protein sequence ID" value="MDD9328254.1"/>
    <property type="molecule type" value="Genomic_DNA"/>
</dbReference>
<evidence type="ECO:0000313" key="9">
    <source>
        <dbReference type="Proteomes" id="UP001149607"/>
    </source>
</evidence>
<dbReference type="EMBL" id="CP146598">
    <property type="protein sequence ID" value="WWY03085.1"/>
    <property type="molecule type" value="Genomic_DNA"/>
</dbReference>
<feature type="transmembrane region" description="Helical" evidence="5">
    <location>
        <begin position="245"/>
        <end position="264"/>
    </location>
</feature>
<evidence type="ECO:0000256" key="4">
    <source>
        <dbReference type="ARBA" id="ARBA00023136"/>
    </source>
</evidence>
<comment type="subcellular location">
    <subcellularLocation>
        <location evidence="1">Membrane</location>
        <topology evidence="1">Multi-pass membrane protein</topology>
    </subcellularLocation>
</comment>
<keyword evidence="3 5" id="KW-1133">Transmembrane helix</keyword>
<feature type="domain" description="EamA" evidence="6">
    <location>
        <begin position="13"/>
        <end position="145"/>
    </location>
</feature>
<dbReference type="PANTHER" id="PTHR22911:SF6">
    <property type="entry name" value="SOLUTE CARRIER FAMILY 35 MEMBER G1"/>
    <property type="match status" value="1"/>
</dbReference>
<dbReference type="InterPro" id="IPR000620">
    <property type="entry name" value="EamA_dom"/>
</dbReference>
<keyword evidence="9" id="KW-1185">Reference proteome</keyword>
<feature type="transmembrane region" description="Helical" evidence="5">
    <location>
        <begin position="129"/>
        <end position="149"/>
    </location>
</feature>
<feature type="transmembrane region" description="Helical" evidence="5">
    <location>
        <begin position="47"/>
        <end position="65"/>
    </location>
</feature>
<evidence type="ECO:0000256" key="5">
    <source>
        <dbReference type="SAM" id="Phobius"/>
    </source>
</evidence>
<protein>
    <submittedName>
        <fullName evidence="7">DMT family transporter</fullName>
    </submittedName>
</protein>
<dbReference type="Proteomes" id="UP001149607">
    <property type="component" value="Chromosome"/>
</dbReference>
<organism evidence="7">
    <name type="scientific">Neisseria leonii</name>
    <dbReference type="NCBI Taxonomy" id="2995413"/>
    <lineage>
        <taxon>Bacteria</taxon>
        <taxon>Pseudomonadati</taxon>
        <taxon>Pseudomonadota</taxon>
        <taxon>Betaproteobacteria</taxon>
        <taxon>Neisseriales</taxon>
        <taxon>Neisseriaceae</taxon>
        <taxon>Neisseria</taxon>
    </lineage>
</organism>
<reference evidence="8" key="2">
    <citation type="submission" date="2024-02" db="EMBL/GenBank/DDBJ databases">
        <title>Neisseria leonii sp. nov.</title>
        <authorList>
            <person name="Boutroux M."/>
            <person name="Favre-Rochex S."/>
            <person name="Gorgette O."/>
            <person name="Touak G."/>
            <person name="Muhle E."/>
            <person name="Chesneau O."/>
            <person name="Clermont D."/>
            <person name="Rahi P."/>
        </authorList>
    </citation>
    <scope>NUCLEOTIDE SEQUENCE</scope>
    <source>
        <strain evidence="8">51.81</strain>
    </source>
</reference>
<dbReference type="SUPFAM" id="SSF103481">
    <property type="entry name" value="Multidrug resistance efflux transporter EmrE"/>
    <property type="match status" value="2"/>
</dbReference>
<keyword evidence="2 5" id="KW-0812">Transmembrane</keyword>
<accession>A0A9X4IBC5</accession>
<gene>
    <name evidence="7" type="ORF">ORY91_001674</name>
    <name evidence="8" type="ORF">V9W64_10465</name>
</gene>
<feature type="transmembrane region" description="Helical" evidence="5">
    <location>
        <begin position="102"/>
        <end position="122"/>
    </location>
</feature>
<feature type="transmembrane region" description="Helical" evidence="5">
    <location>
        <begin position="77"/>
        <end position="96"/>
    </location>
</feature>
<evidence type="ECO:0000256" key="3">
    <source>
        <dbReference type="ARBA" id="ARBA00022989"/>
    </source>
</evidence>
<evidence type="ECO:0000313" key="8">
    <source>
        <dbReference type="EMBL" id="WWY03085.1"/>
    </source>
</evidence>
<name>A0A9X4IBC5_9NEIS</name>
<dbReference type="RefSeq" id="WP_274585358.1">
    <property type="nucleotide sequence ID" value="NZ_CP146598.1"/>
</dbReference>
<proteinExistence type="predicted"/>
<evidence type="ECO:0000256" key="1">
    <source>
        <dbReference type="ARBA" id="ARBA00004141"/>
    </source>
</evidence>
<feature type="transmembrane region" description="Helical" evidence="5">
    <location>
        <begin position="270"/>
        <end position="290"/>
    </location>
</feature>
<feature type="domain" description="EamA" evidence="6">
    <location>
        <begin position="155"/>
        <end position="285"/>
    </location>
</feature>
<dbReference type="InterPro" id="IPR037185">
    <property type="entry name" value="EmrE-like"/>
</dbReference>
<sequence>MNPQPSVSVKDPIGSAWMVAAALLFTLMNLWVQEAGRRFAFGSGELVFWRMLFSALVLGAWAVLCKKPLETPHIRAHLSRSLSGTLAMFGIFYAVVHLPLGTGVTLSYTSSLFLALFSLLVLKERIRTADGLLLVSGFGGVVLLLQPSLRGGQEWAALAGLGGGALAGWAYMQVRELSLLGEPAWRVVLYFSLVGTLFSALWAWLAGWRLPPVQSLPYLAGIGAAALAAQLAMTHAYRVGRKFTVSALAYLTVVFSSLAGMFWQGDRIDVMEWMGMAVIVTSGILAAWYGKRPDAAEKQKDKGTSI</sequence>
<dbReference type="AlphaFoldDB" id="A0A9X4IBC5"/>
<feature type="transmembrane region" description="Helical" evidence="5">
    <location>
        <begin position="155"/>
        <end position="172"/>
    </location>
</feature>
<keyword evidence="4 5" id="KW-0472">Membrane</keyword>
<dbReference type="Pfam" id="PF00892">
    <property type="entry name" value="EamA"/>
    <property type="match status" value="2"/>
</dbReference>
<reference evidence="7" key="1">
    <citation type="submission" date="2022-10" db="EMBL/GenBank/DDBJ databases">
        <authorList>
            <person name="Boutroux M."/>
        </authorList>
    </citation>
    <scope>NUCLEOTIDE SEQUENCE</scope>
    <source>
        <strain evidence="7">51.81</strain>
    </source>
</reference>
<feature type="transmembrane region" description="Helical" evidence="5">
    <location>
        <begin position="216"/>
        <end position="233"/>
    </location>
</feature>
<dbReference type="PANTHER" id="PTHR22911">
    <property type="entry name" value="ACYL-MALONYL CONDENSING ENZYME-RELATED"/>
    <property type="match status" value="1"/>
</dbReference>
<evidence type="ECO:0000259" key="6">
    <source>
        <dbReference type="Pfam" id="PF00892"/>
    </source>
</evidence>
<feature type="transmembrane region" description="Helical" evidence="5">
    <location>
        <begin position="12"/>
        <end position="32"/>
    </location>
</feature>
<evidence type="ECO:0000313" key="7">
    <source>
        <dbReference type="EMBL" id="MDD9328254.1"/>
    </source>
</evidence>
<feature type="transmembrane region" description="Helical" evidence="5">
    <location>
        <begin position="184"/>
        <end position="204"/>
    </location>
</feature>
<dbReference type="GO" id="GO:0016020">
    <property type="term" value="C:membrane"/>
    <property type="evidence" value="ECO:0007669"/>
    <property type="project" value="UniProtKB-SubCell"/>
</dbReference>
<evidence type="ECO:0000256" key="2">
    <source>
        <dbReference type="ARBA" id="ARBA00022692"/>
    </source>
</evidence>